<protein>
    <submittedName>
        <fullName evidence="1">Uncharacterized protein</fullName>
    </submittedName>
</protein>
<evidence type="ECO:0000313" key="2">
    <source>
        <dbReference type="Proteomes" id="UP000077266"/>
    </source>
</evidence>
<evidence type="ECO:0000313" key="1">
    <source>
        <dbReference type="EMBL" id="KZV78468.1"/>
    </source>
</evidence>
<dbReference type="Proteomes" id="UP000077266">
    <property type="component" value="Unassembled WGS sequence"/>
</dbReference>
<feature type="non-terminal residue" evidence="1">
    <location>
        <position position="467"/>
    </location>
</feature>
<sequence length="467" mass="52133">MAEIESQSTGNHNSSPQCDSANAVLPVEILGKIMLIVYASPTWRYTSVRYLHPSTGAAHWLRPQLALSHVCRYWRDVATGLPALWSDLSFDEYVKPESFILALNRTKEAELSISMKLPHAGDSEFEPLLSAISLASPRIVKLALGIKAPPWTEDSLGVLLSTWHLPILRRLSLGVISPGSEVRFPNEQAGVTVQPTPVMQIELPCPRLRQIFLRHCSYRGWGSPDLTTVSISDAAFTVEALVAIICSVPRLQHLRLRGVAIREPGIFDDAIAHAPEQLLIVQLDRGIDLLLRTPFALAISRIRIPSIVENRIFETMQLSALSPIVEAEINGDRVTLVDSSVSGRVRSFGTSSWSMPNMWIRLIANLELIHTVTSWTFRAEQLPTFERVATDWLLRGGNRDGHAFPAATRLTLLLLADQGPGRTHHPLHEIPLPRPWPQLREIYVKAEGVDNSWEIIPKIELFPNRQP</sequence>
<gene>
    <name evidence="1" type="ORF">EXIGLDRAFT_847528</name>
</gene>
<dbReference type="InterPro" id="IPR032675">
    <property type="entry name" value="LRR_dom_sf"/>
</dbReference>
<reference evidence="1 2" key="1">
    <citation type="journal article" date="2016" name="Mol. Biol. Evol.">
        <title>Comparative Genomics of Early-Diverging Mushroom-Forming Fungi Provides Insights into the Origins of Lignocellulose Decay Capabilities.</title>
        <authorList>
            <person name="Nagy L.G."/>
            <person name="Riley R."/>
            <person name="Tritt A."/>
            <person name="Adam C."/>
            <person name="Daum C."/>
            <person name="Floudas D."/>
            <person name="Sun H."/>
            <person name="Yadav J.S."/>
            <person name="Pangilinan J."/>
            <person name="Larsson K.H."/>
            <person name="Matsuura K."/>
            <person name="Barry K."/>
            <person name="Labutti K."/>
            <person name="Kuo R."/>
            <person name="Ohm R.A."/>
            <person name="Bhattacharya S.S."/>
            <person name="Shirouzu T."/>
            <person name="Yoshinaga Y."/>
            <person name="Martin F.M."/>
            <person name="Grigoriev I.V."/>
            <person name="Hibbett D.S."/>
        </authorList>
    </citation>
    <scope>NUCLEOTIDE SEQUENCE [LARGE SCALE GENOMIC DNA]</scope>
    <source>
        <strain evidence="1 2">HHB12029</strain>
    </source>
</reference>
<name>A0A166MVY0_EXIGL</name>
<dbReference type="SUPFAM" id="SSF52047">
    <property type="entry name" value="RNI-like"/>
    <property type="match status" value="1"/>
</dbReference>
<dbReference type="InParanoid" id="A0A166MVY0"/>
<dbReference type="AlphaFoldDB" id="A0A166MVY0"/>
<accession>A0A166MVY0</accession>
<keyword evidence="2" id="KW-1185">Reference proteome</keyword>
<dbReference type="Gene3D" id="3.80.10.10">
    <property type="entry name" value="Ribonuclease Inhibitor"/>
    <property type="match status" value="1"/>
</dbReference>
<dbReference type="EMBL" id="KV426887">
    <property type="protein sequence ID" value="KZV78468.1"/>
    <property type="molecule type" value="Genomic_DNA"/>
</dbReference>
<proteinExistence type="predicted"/>
<dbReference type="OrthoDB" id="3172239at2759"/>
<organism evidence="1 2">
    <name type="scientific">Exidia glandulosa HHB12029</name>
    <dbReference type="NCBI Taxonomy" id="1314781"/>
    <lineage>
        <taxon>Eukaryota</taxon>
        <taxon>Fungi</taxon>
        <taxon>Dikarya</taxon>
        <taxon>Basidiomycota</taxon>
        <taxon>Agaricomycotina</taxon>
        <taxon>Agaricomycetes</taxon>
        <taxon>Auriculariales</taxon>
        <taxon>Exidiaceae</taxon>
        <taxon>Exidia</taxon>
    </lineage>
</organism>